<dbReference type="GO" id="GO:0005886">
    <property type="term" value="C:plasma membrane"/>
    <property type="evidence" value="ECO:0007669"/>
    <property type="project" value="TreeGrafter"/>
</dbReference>
<dbReference type="RefSeq" id="WP_082913035.1">
    <property type="nucleotide sequence ID" value="NZ_LXEW01000040.1"/>
</dbReference>
<evidence type="ECO:0000313" key="6">
    <source>
        <dbReference type="Proteomes" id="UP000078224"/>
    </source>
</evidence>
<feature type="transmembrane region" description="Helical" evidence="3">
    <location>
        <begin position="163"/>
        <end position="184"/>
    </location>
</feature>
<dbReference type="EC" id="3.4.23.-" evidence="5"/>
<sequence length="273" mass="31664">MNFFFEYTNYIINELLFNYLERLLNATLPLELLSQYFLNRQSVSSVNLNYYIDIYEFILVFVLLIFSHFITKALLFHIPKKYLEEKNIYIKNSILLVFNISFSLILILTFNNLLIIFLLFVFLNLVIPLFIIDLKIGYLPDVLTYPLLWLGLLSQIWRPNGNIVSAIYAVILSFTVMVVMTTLIEKIKKRPQMGRGDFKLIAACAAWLGVLQLPYFLALSALFGLMQYSIVYLKNKHKSIVSIPFGPAIIISASFWLYLSLINHSLALQLFIS</sequence>
<protein>
    <submittedName>
        <fullName evidence="5">Type IV leader peptidase</fullName>
        <ecNumber evidence="5">3.4.23.-</ecNumber>
    </submittedName>
</protein>
<dbReference type="GO" id="GO:0004190">
    <property type="term" value="F:aspartic-type endopeptidase activity"/>
    <property type="evidence" value="ECO:0007669"/>
    <property type="project" value="InterPro"/>
</dbReference>
<accession>A0A1B7JPF5</accession>
<dbReference type="PRINTS" id="PR00864">
    <property type="entry name" value="PREPILNPTASE"/>
</dbReference>
<keyword evidence="3" id="KW-0812">Transmembrane</keyword>
<dbReference type="Pfam" id="PF01478">
    <property type="entry name" value="Peptidase_A24"/>
    <property type="match status" value="1"/>
</dbReference>
<dbReference type="EMBL" id="LXEW01000040">
    <property type="protein sequence ID" value="OAT49799.1"/>
    <property type="molecule type" value="Genomic_DNA"/>
</dbReference>
<feature type="transmembrane region" description="Helical" evidence="3">
    <location>
        <begin position="113"/>
        <end position="131"/>
    </location>
</feature>
<dbReference type="Proteomes" id="UP000078224">
    <property type="component" value="Unassembled WGS sequence"/>
</dbReference>
<keyword evidence="6" id="KW-1185">Reference proteome</keyword>
<comment type="similarity">
    <text evidence="1 2">Belongs to the peptidase A24 family.</text>
</comment>
<feature type="transmembrane region" description="Helical" evidence="3">
    <location>
        <begin position="205"/>
        <end position="228"/>
    </location>
</feature>
<dbReference type="AlphaFoldDB" id="A0A1B7JPF5"/>
<keyword evidence="3" id="KW-0472">Membrane</keyword>
<dbReference type="InterPro" id="IPR014032">
    <property type="entry name" value="Peptidase_A24A_bac"/>
</dbReference>
<feature type="transmembrane region" description="Helical" evidence="3">
    <location>
        <begin position="54"/>
        <end position="76"/>
    </location>
</feature>
<dbReference type="InterPro" id="IPR050882">
    <property type="entry name" value="Prepilin_peptidase/N-MTase"/>
</dbReference>
<evidence type="ECO:0000256" key="2">
    <source>
        <dbReference type="RuleBase" id="RU003793"/>
    </source>
</evidence>
<evidence type="ECO:0000256" key="1">
    <source>
        <dbReference type="ARBA" id="ARBA00005801"/>
    </source>
</evidence>
<comment type="caution">
    <text evidence="5">The sequence shown here is derived from an EMBL/GenBank/DDBJ whole genome shotgun (WGS) entry which is preliminary data.</text>
</comment>
<feature type="domain" description="Prepilin type IV endopeptidase peptidase" evidence="4">
    <location>
        <begin position="121"/>
        <end position="225"/>
    </location>
</feature>
<evidence type="ECO:0000313" key="5">
    <source>
        <dbReference type="EMBL" id="OAT49799.1"/>
    </source>
</evidence>
<dbReference type="PANTHER" id="PTHR30487:SF0">
    <property type="entry name" value="PREPILIN LEADER PEPTIDASE_N-METHYLTRANSFERASE-RELATED"/>
    <property type="match status" value="1"/>
</dbReference>
<dbReference type="OrthoDB" id="9789291at2"/>
<feature type="transmembrane region" description="Helical" evidence="3">
    <location>
        <begin position="88"/>
        <end position="107"/>
    </location>
</feature>
<dbReference type="InterPro" id="IPR000045">
    <property type="entry name" value="Prepilin_IV_endopep_pep"/>
</dbReference>
<feature type="transmembrane region" description="Helical" evidence="3">
    <location>
        <begin position="240"/>
        <end position="259"/>
    </location>
</feature>
<gene>
    <name evidence="5" type="ORF">M998_2965</name>
</gene>
<keyword evidence="5" id="KW-0378">Hydrolase</keyword>
<keyword evidence="3" id="KW-1133">Transmembrane helix</keyword>
<dbReference type="PATRIC" id="fig|1354272.4.peg.3027"/>
<organism evidence="5 6">
    <name type="scientific">Providencia heimbachae ATCC 35613</name>
    <dbReference type="NCBI Taxonomy" id="1354272"/>
    <lineage>
        <taxon>Bacteria</taxon>
        <taxon>Pseudomonadati</taxon>
        <taxon>Pseudomonadota</taxon>
        <taxon>Gammaproteobacteria</taxon>
        <taxon>Enterobacterales</taxon>
        <taxon>Morganellaceae</taxon>
        <taxon>Providencia</taxon>
    </lineage>
</organism>
<feature type="transmembrane region" description="Helical" evidence="3">
    <location>
        <begin position="138"/>
        <end position="157"/>
    </location>
</feature>
<evidence type="ECO:0000256" key="3">
    <source>
        <dbReference type="SAM" id="Phobius"/>
    </source>
</evidence>
<proteinExistence type="inferred from homology"/>
<name>A0A1B7JPF5_9GAMM</name>
<evidence type="ECO:0000259" key="4">
    <source>
        <dbReference type="Pfam" id="PF01478"/>
    </source>
</evidence>
<dbReference type="GO" id="GO:0006465">
    <property type="term" value="P:signal peptide processing"/>
    <property type="evidence" value="ECO:0007669"/>
    <property type="project" value="TreeGrafter"/>
</dbReference>
<dbReference type="PANTHER" id="PTHR30487">
    <property type="entry name" value="TYPE 4 PREPILIN-LIKE PROTEINS LEADER PEPTIDE-PROCESSING ENZYME"/>
    <property type="match status" value="1"/>
</dbReference>
<reference evidence="5 6" key="1">
    <citation type="submission" date="2016-04" db="EMBL/GenBank/DDBJ databases">
        <title>ATOL: Assembling a taxonomically balanced genome-scale reconstruction of the evolutionary history of the Enterobacteriaceae.</title>
        <authorList>
            <person name="Plunkett G.III."/>
            <person name="Neeno-Eckwall E.C."/>
            <person name="Glasner J.D."/>
            <person name="Perna N.T."/>
        </authorList>
    </citation>
    <scope>NUCLEOTIDE SEQUENCE [LARGE SCALE GENOMIC DNA]</scope>
    <source>
        <strain evidence="5 6">ATCC 35613</strain>
    </source>
</reference>
<dbReference type="Gene3D" id="1.20.120.1220">
    <property type="match status" value="1"/>
</dbReference>